<keyword evidence="1" id="KW-0472">Membrane</keyword>
<keyword evidence="1" id="KW-0812">Transmembrane</keyword>
<dbReference type="EMBL" id="FRDM01000005">
    <property type="protein sequence ID" value="SHN66490.1"/>
    <property type="molecule type" value="Genomic_DNA"/>
</dbReference>
<dbReference type="Proteomes" id="UP000184428">
    <property type="component" value="Unassembled WGS sequence"/>
</dbReference>
<feature type="transmembrane region" description="Helical" evidence="1">
    <location>
        <begin position="35"/>
        <end position="53"/>
    </location>
</feature>
<proteinExistence type="predicted"/>
<sequence>MLNLISNPLATIVTLYSFAEERLKREEKGATAVEYGLMVGLIAVGIITAVLLLRTQLSALFTSIAGSLGTAAAGGGAPAAG</sequence>
<evidence type="ECO:0000256" key="1">
    <source>
        <dbReference type="SAM" id="Phobius"/>
    </source>
</evidence>
<keyword evidence="1" id="KW-1133">Transmembrane helix</keyword>
<dbReference type="OrthoDB" id="5121461at2"/>
<evidence type="ECO:0000313" key="2">
    <source>
        <dbReference type="EMBL" id="SHN66490.1"/>
    </source>
</evidence>
<organism evidence="2 3">
    <name type="scientific">Geodermatophilus obscurus</name>
    <dbReference type="NCBI Taxonomy" id="1861"/>
    <lineage>
        <taxon>Bacteria</taxon>
        <taxon>Bacillati</taxon>
        <taxon>Actinomycetota</taxon>
        <taxon>Actinomycetes</taxon>
        <taxon>Geodermatophilales</taxon>
        <taxon>Geodermatophilaceae</taxon>
        <taxon>Geodermatophilus</taxon>
    </lineage>
</organism>
<dbReference type="Pfam" id="PF04964">
    <property type="entry name" value="Flp_Fap"/>
    <property type="match status" value="1"/>
</dbReference>
<reference evidence="2 3" key="1">
    <citation type="submission" date="2016-12" db="EMBL/GenBank/DDBJ databases">
        <authorList>
            <person name="Song W.-J."/>
            <person name="Kurnit D.M."/>
        </authorList>
    </citation>
    <scope>NUCLEOTIDE SEQUENCE [LARGE SCALE GENOMIC DNA]</scope>
    <source>
        <strain evidence="2 3">DSM 43162</strain>
    </source>
</reference>
<dbReference type="InterPro" id="IPR007047">
    <property type="entry name" value="Flp_Fap"/>
</dbReference>
<name>A0A1M7T6X8_9ACTN</name>
<protein>
    <submittedName>
        <fullName evidence="2">Pilus assembly protein Flp/PilA</fullName>
    </submittedName>
</protein>
<gene>
    <name evidence="2" type="ORF">SAMN05660350_01378</name>
</gene>
<dbReference type="AlphaFoldDB" id="A0A1M7T6X8"/>
<evidence type="ECO:0000313" key="3">
    <source>
        <dbReference type="Proteomes" id="UP000184428"/>
    </source>
</evidence>
<accession>A0A1M7T6X8</accession>
<dbReference type="RefSeq" id="WP_072915470.1">
    <property type="nucleotide sequence ID" value="NZ_FRDM01000005.1"/>
</dbReference>